<protein>
    <submittedName>
        <fullName evidence="1">Uncharacterized protein</fullName>
    </submittedName>
</protein>
<reference evidence="1" key="2">
    <citation type="submission" date="2012-06" db="EMBL/GenBank/DDBJ databases">
        <authorList>
            <person name="Yu Y."/>
            <person name="Currie J."/>
            <person name="Lomeli R."/>
            <person name="Angelova A."/>
            <person name="Collura K."/>
            <person name="Wissotski M."/>
            <person name="Campos D."/>
            <person name="Kudrna D."/>
            <person name="Golser W."/>
            <person name="Ashely E."/>
            <person name="Descour A."/>
            <person name="Fernandes J."/>
            <person name="Soderlund C."/>
            <person name="Walbot V."/>
        </authorList>
    </citation>
    <scope>NUCLEOTIDE SEQUENCE</scope>
    <source>
        <strain evidence="1">B73</strain>
    </source>
</reference>
<organism evidence="1">
    <name type="scientific">Zea mays</name>
    <name type="common">Maize</name>
    <dbReference type="NCBI Taxonomy" id="4577"/>
    <lineage>
        <taxon>Eukaryota</taxon>
        <taxon>Viridiplantae</taxon>
        <taxon>Streptophyta</taxon>
        <taxon>Embryophyta</taxon>
        <taxon>Tracheophyta</taxon>
        <taxon>Spermatophyta</taxon>
        <taxon>Magnoliopsida</taxon>
        <taxon>Liliopsida</taxon>
        <taxon>Poales</taxon>
        <taxon>Poaceae</taxon>
        <taxon>PACMAD clade</taxon>
        <taxon>Panicoideae</taxon>
        <taxon>Andropogonodae</taxon>
        <taxon>Andropogoneae</taxon>
        <taxon>Tripsacinae</taxon>
        <taxon>Zea</taxon>
    </lineage>
</organism>
<dbReference type="EMBL" id="BT067235">
    <property type="protein sequence ID" value="ACN34132.1"/>
    <property type="molecule type" value="mRNA"/>
</dbReference>
<sequence length="82" mass="8689">MTRSWMSASSASCSSFTNRSTTALIRTDIAAPPAFPFCSSPLLPAPPAPHASGAAINKVKERTTPFAYRYRRRSPAISMGGG</sequence>
<accession>C0PG16</accession>
<evidence type="ECO:0000313" key="1">
    <source>
        <dbReference type="EMBL" id="ACN34132.1"/>
    </source>
</evidence>
<proteinExistence type="evidence at transcript level"/>
<reference evidence="1" key="1">
    <citation type="journal article" date="2009" name="PLoS Genet.">
        <title>Sequencing, mapping, and analysis of 27,455 maize full-length cDNAs.</title>
        <authorList>
            <person name="Soderlund C."/>
            <person name="Descour A."/>
            <person name="Kudrna D."/>
            <person name="Bomhoff M."/>
            <person name="Boyd L."/>
            <person name="Currie J."/>
            <person name="Angelova A."/>
            <person name="Collura K."/>
            <person name="Wissotski M."/>
            <person name="Ashley E."/>
            <person name="Morrow D."/>
            <person name="Fernandes J."/>
            <person name="Walbot V."/>
            <person name="Yu Y."/>
        </authorList>
    </citation>
    <scope>NUCLEOTIDE SEQUENCE</scope>
    <source>
        <strain evidence="1">B73</strain>
    </source>
</reference>
<dbReference type="AlphaFoldDB" id="C0PG16"/>
<name>C0PG16_MAIZE</name>